<dbReference type="Pfam" id="PF10948">
    <property type="entry name" value="DUF2635"/>
    <property type="match status" value="1"/>
</dbReference>
<reference evidence="2 3" key="1">
    <citation type="submission" date="2018-09" db="EMBL/GenBank/DDBJ databases">
        <title>Whole genome based analysis of evolution and adaptive divergence in Indian and Brazilian strains of Azospirillum brasilense.</title>
        <authorList>
            <person name="Singh C."/>
            <person name="Tripathi A.K."/>
        </authorList>
    </citation>
    <scope>NUCLEOTIDE SEQUENCE [LARGE SCALE GENOMIC DNA]</scope>
    <source>
        <strain evidence="2 3">MTCC4036</strain>
        <plasmid evidence="2 3">p1</plasmid>
    </source>
</reference>
<accession>A0A4D8Q0V9</accession>
<feature type="region of interest" description="Disordered" evidence="1">
    <location>
        <begin position="1"/>
        <end position="26"/>
    </location>
</feature>
<geneLocation type="plasmid" evidence="2">
    <name>p1</name>
</geneLocation>
<proteinExistence type="predicted"/>
<dbReference type="InterPro" id="IPR024400">
    <property type="entry name" value="DUF2635"/>
</dbReference>
<gene>
    <name evidence="2" type="ORF">D3867_19640</name>
</gene>
<organism evidence="2 3">
    <name type="scientific">Azospirillum brasilense</name>
    <dbReference type="NCBI Taxonomy" id="192"/>
    <lineage>
        <taxon>Bacteria</taxon>
        <taxon>Pseudomonadati</taxon>
        <taxon>Pseudomonadota</taxon>
        <taxon>Alphaproteobacteria</taxon>
        <taxon>Rhodospirillales</taxon>
        <taxon>Azospirillaceae</taxon>
        <taxon>Azospirillum</taxon>
    </lineage>
</organism>
<protein>
    <submittedName>
        <fullName evidence="2">DUF2635 domain-containing protein</fullName>
    </submittedName>
</protein>
<dbReference type="EMBL" id="CP032331">
    <property type="protein sequence ID" value="QCO04174.1"/>
    <property type="molecule type" value="Genomic_DNA"/>
</dbReference>
<dbReference type="AlphaFoldDB" id="A0A4D8Q0V9"/>
<evidence type="ECO:0000256" key="1">
    <source>
        <dbReference type="SAM" id="MobiDB-lite"/>
    </source>
</evidence>
<keyword evidence="2" id="KW-0614">Plasmid</keyword>
<name>A0A4D8Q0V9_AZOBR</name>
<evidence type="ECO:0000313" key="3">
    <source>
        <dbReference type="Proteomes" id="UP000298596"/>
    </source>
</evidence>
<sequence>MYVKPKPGALVRDPVTRTPVPETGAEVPEDQYWMRRLADGDVERAARPTVAALPVPADGEDL</sequence>
<dbReference type="Proteomes" id="UP000298596">
    <property type="component" value="Plasmid p1"/>
</dbReference>
<evidence type="ECO:0000313" key="2">
    <source>
        <dbReference type="EMBL" id="QCO04174.1"/>
    </source>
</evidence>